<name>A0A6A5KRI8_9PLEO</name>
<evidence type="ECO:0000313" key="2">
    <source>
        <dbReference type="EMBL" id="KAF1838119.1"/>
    </source>
</evidence>
<feature type="region of interest" description="Disordered" evidence="1">
    <location>
        <begin position="1"/>
        <end position="34"/>
    </location>
</feature>
<organism evidence="2 3">
    <name type="scientific">Decorospora gaudefroyi</name>
    <dbReference type="NCBI Taxonomy" id="184978"/>
    <lineage>
        <taxon>Eukaryota</taxon>
        <taxon>Fungi</taxon>
        <taxon>Dikarya</taxon>
        <taxon>Ascomycota</taxon>
        <taxon>Pezizomycotina</taxon>
        <taxon>Dothideomycetes</taxon>
        <taxon>Pleosporomycetidae</taxon>
        <taxon>Pleosporales</taxon>
        <taxon>Pleosporineae</taxon>
        <taxon>Pleosporaceae</taxon>
        <taxon>Decorospora</taxon>
    </lineage>
</organism>
<gene>
    <name evidence="2" type="ORF">BDW02DRAFT_627451</name>
</gene>
<dbReference type="EMBL" id="ML975255">
    <property type="protein sequence ID" value="KAF1838119.1"/>
    <property type="molecule type" value="Genomic_DNA"/>
</dbReference>
<accession>A0A6A5KRI8</accession>
<dbReference type="OrthoDB" id="3779631at2759"/>
<evidence type="ECO:0000313" key="3">
    <source>
        <dbReference type="Proteomes" id="UP000800040"/>
    </source>
</evidence>
<sequence>MARTPPAPNRVSTEETMHQRDKHKNKAKPATDMNTLLSKGESWERSQNGVDTPTSSAVHIVTSVVPSLGSLALLAPEIRNEIYYCLLSSSTSLHPVPSAETENRFKLCNRTTRAQHEMLATLQNLGFVNRQLRNEARTYFYAMNRLPILCDEYEYLPVFVQWLEVQHTRRLHELLRECRSARDVIGLNLRHLCEQCLPELESYLNYSGPEPHDQVMPEVDVKEWARTIVGMEKVKVFEMNLALSADREKIRLGKERSVREFSDERGHVLAGYIEKRLRNVVRGLCERSIALRVRYQGGHDQTYYVPGSGTVRRDWPVPRAD</sequence>
<keyword evidence="3" id="KW-1185">Reference proteome</keyword>
<dbReference type="Proteomes" id="UP000800040">
    <property type="component" value="Unassembled WGS sequence"/>
</dbReference>
<reference evidence="2" key="1">
    <citation type="submission" date="2020-01" db="EMBL/GenBank/DDBJ databases">
        <authorList>
            <consortium name="DOE Joint Genome Institute"/>
            <person name="Haridas S."/>
            <person name="Albert R."/>
            <person name="Binder M."/>
            <person name="Bloem J."/>
            <person name="Labutti K."/>
            <person name="Salamov A."/>
            <person name="Andreopoulos B."/>
            <person name="Baker S.E."/>
            <person name="Barry K."/>
            <person name="Bills G."/>
            <person name="Bluhm B.H."/>
            <person name="Cannon C."/>
            <person name="Castanera R."/>
            <person name="Culley D.E."/>
            <person name="Daum C."/>
            <person name="Ezra D."/>
            <person name="Gonzalez J.B."/>
            <person name="Henrissat B."/>
            <person name="Kuo A."/>
            <person name="Liang C."/>
            <person name="Lipzen A."/>
            <person name="Lutzoni F."/>
            <person name="Magnuson J."/>
            <person name="Mondo S."/>
            <person name="Nolan M."/>
            <person name="Ohm R."/>
            <person name="Pangilinan J."/>
            <person name="Park H.-J."/>
            <person name="Ramirez L."/>
            <person name="Alfaro M."/>
            <person name="Sun H."/>
            <person name="Tritt A."/>
            <person name="Yoshinaga Y."/>
            <person name="Zwiers L.-H."/>
            <person name="Turgeon B.G."/>
            <person name="Goodwin S.B."/>
            <person name="Spatafora J.W."/>
            <person name="Crous P.W."/>
            <person name="Grigoriev I.V."/>
        </authorList>
    </citation>
    <scope>NUCLEOTIDE SEQUENCE</scope>
    <source>
        <strain evidence="2">P77</strain>
    </source>
</reference>
<dbReference type="AlphaFoldDB" id="A0A6A5KRI8"/>
<dbReference type="PANTHER" id="PTHR42085">
    <property type="entry name" value="F-BOX DOMAIN-CONTAINING PROTEIN"/>
    <property type="match status" value="1"/>
</dbReference>
<evidence type="ECO:0000256" key="1">
    <source>
        <dbReference type="SAM" id="MobiDB-lite"/>
    </source>
</evidence>
<dbReference type="PANTHER" id="PTHR42085:SF2">
    <property type="entry name" value="F-BOX DOMAIN-CONTAINING PROTEIN"/>
    <property type="match status" value="1"/>
</dbReference>
<protein>
    <submittedName>
        <fullName evidence="2">Uncharacterized protein</fullName>
    </submittedName>
</protein>
<proteinExistence type="predicted"/>
<dbReference type="InterPro" id="IPR038883">
    <property type="entry name" value="AN11006-like"/>
</dbReference>